<name>A3ZL88_9BACT</name>
<comment type="cofactor">
    <cofactor evidence="1 8">
        <name>Zn(2+)</name>
        <dbReference type="ChEBI" id="CHEBI:29105"/>
    </cofactor>
</comment>
<dbReference type="CDD" id="cd05283">
    <property type="entry name" value="CAD1"/>
    <property type="match status" value="1"/>
</dbReference>
<proteinExistence type="inferred from homology"/>
<dbReference type="EMBL" id="AANZ01000001">
    <property type="protein sequence ID" value="EAQ82521.1"/>
    <property type="molecule type" value="Genomic_DNA"/>
</dbReference>
<dbReference type="GO" id="GO:0008106">
    <property type="term" value="F:alcohol dehydrogenase (NADP+) activity"/>
    <property type="evidence" value="ECO:0007669"/>
    <property type="project" value="UniProtKB-EC"/>
</dbReference>
<organism evidence="10 11">
    <name type="scientific">Blastopirellula marina DSM 3645</name>
    <dbReference type="NCBI Taxonomy" id="314230"/>
    <lineage>
        <taxon>Bacteria</taxon>
        <taxon>Pseudomonadati</taxon>
        <taxon>Planctomycetota</taxon>
        <taxon>Planctomycetia</taxon>
        <taxon>Pirellulales</taxon>
        <taxon>Pirellulaceae</taxon>
        <taxon>Blastopirellula</taxon>
    </lineage>
</organism>
<protein>
    <recommendedName>
        <fullName evidence="7">alcohol dehydrogenase (NADP(+))</fullName>
        <ecNumber evidence="7">1.1.1.2</ecNumber>
    </recommendedName>
</protein>
<evidence type="ECO:0000256" key="7">
    <source>
        <dbReference type="ARBA" id="ARBA00024074"/>
    </source>
</evidence>
<gene>
    <name evidence="10" type="ORF">DSM3645_08987</name>
</gene>
<dbReference type="AlphaFoldDB" id="A3ZL88"/>
<evidence type="ECO:0000256" key="6">
    <source>
        <dbReference type="ARBA" id="ARBA00023002"/>
    </source>
</evidence>
<dbReference type="Gene3D" id="3.40.50.720">
    <property type="entry name" value="NAD(P)-binding Rossmann-like Domain"/>
    <property type="match status" value="1"/>
</dbReference>
<reference evidence="10 11" key="1">
    <citation type="submission" date="2006-02" db="EMBL/GenBank/DDBJ databases">
        <authorList>
            <person name="Amann R."/>
            <person name="Ferriera S."/>
            <person name="Johnson J."/>
            <person name="Kravitz S."/>
            <person name="Halpern A."/>
            <person name="Remington K."/>
            <person name="Beeson K."/>
            <person name="Tran B."/>
            <person name="Rogers Y.-H."/>
            <person name="Friedman R."/>
            <person name="Venter J.C."/>
        </authorList>
    </citation>
    <scope>NUCLEOTIDE SEQUENCE [LARGE SCALE GENOMIC DNA]</scope>
    <source>
        <strain evidence="10 11">DSM 3645</strain>
    </source>
</reference>
<evidence type="ECO:0000313" key="10">
    <source>
        <dbReference type="EMBL" id="EAQ82521.1"/>
    </source>
</evidence>
<keyword evidence="4 8" id="KW-0862">Zinc</keyword>
<dbReference type="FunFam" id="3.90.180.10:FF:000018">
    <property type="entry name" value="NAD(P)-dependent alcohol dehydrogenase"/>
    <property type="match status" value="1"/>
</dbReference>
<dbReference type="Pfam" id="PF08240">
    <property type="entry name" value="ADH_N"/>
    <property type="match status" value="1"/>
</dbReference>
<dbReference type="Pfam" id="PF00107">
    <property type="entry name" value="ADH_zinc_N"/>
    <property type="match status" value="1"/>
</dbReference>
<dbReference type="SUPFAM" id="SSF50129">
    <property type="entry name" value="GroES-like"/>
    <property type="match status" value="1"/>
</dbReference>
<dbReference type="InterPro" id="IPR013154">
    <property type="entry name" value="ADH-like_N"/>
</dbReference>
<dbReference type="HOGENOM" id="CLU_026673_20_2_0"/>
<dbReference type="InterPro" id="IPR036291">
    <property type="entry name" value="NAD(P)-bd_dom_sf"/>
</dbReference>
<dbReference type="InterPro" id="IPR002328">
    <property type="entry name" value="ADH_Zn_CS"/>
</dbReference>
<dbReference type="RefSeq" id="WP_002655391.1">
    <property type="nucleotide sequence ID" value="NZ_CH672377.1"/>
</dbReference>
<dbReference type="InterPro" id="IPR013149">
    <property type="entry name" value="ADH-like_C"/>
</dbReference>
<dbReference type="GO" id="GO:0008270">
    <property type="term" value="F:zinc ion binding"/>
    <property type="evidence" value="ECO:0007669"/>
    <property type="project" value="InterPro"/>
</dbReference>
<dbReference type="eggNOG" id="COG1064">
    <property type="taxonomic scope" value="Bacteria"/>
</dbReference>
<sequence length="340" mass="35901">MSDVIHAYAALSSGAALEPFEYDPGPLLDNQVEVAVTHCGICHSDLSMVENEWGMTAFPLVPGHEASGVVAAIGSQVKGLKIGQRVGVGWQAGSCMSCPQCLGGDHNLCAQSAATIVGRHGGFADRVRCDWQFAIPLPDSLAAADAGPLFCGGVTVFNPMLQYGLLPMHRIGVIGIGGLGHMALQFANKWGCEVTAFTSSDSKREEALQLGAHHVVNSRDSDAMAKLAGSLDYILSTVNVPLDWPVILNALAPKGKLMVVGAVLEPIPIPAMSIIMAQRSVCGSPIGSPTTIAKMLDFSARHKIAPQIETFPMSKVNDALEHLKAGKARYRIVLENDIAK</sequence>
<dbReference type="PANTHER" id="PTHR42683">
    <property type="entry name" value="ALDEHYDE REDUCTASE"/>
    <property type="match status" value="1"/>
</dbReference>
<evidence type="ECO:0000256" key="2">
    <source>
        <dbReference type="ARBA" id="ARBA00008072"/>
    </source>
</evidence>
<dbReference type="OrthoDB" id="9806940at2"/>
<evidence type="ECO:0000256" key="8">
    <source>
        <dbReference type="RuleBase" id="RU361277"/>
    </source>
</evidence>
<keyword evidence="6" id="KW-0560">Oxidoreductase</keyword>
<evidence type="ECO:0000259" key="9">
    <source>
        <dbReference type="SMART" id="SM00829"/>
    </source>
</evidence>
<dbReference type="Gene3D" id="3.90.180.10">
    <property type="entry name" value="Medium-chain alcohol dehydrogenases, catalytic domain"/>
    <property type="match status" value="1"/>
</dbReference>
<keyword evidence="5" id="KW-0521">NADP</keyword>
<keyword evidence="3 8" id="KW-0479">Metal-binding</keyword>
<comment type="caution">
    <text evidence="10">The sequence shown here is derived from an EMBL/GenBank/DDBJ whole genome shotgun (WGS) entry which is preliminary data.</text>
</comment>
<evidence type="ECO:0000256" key="5">
    <source>
        <dbReference type="ARBA" id="ARBA00022857"/>
    </source>
</evidence>
<dbReference type="InterPro" id="IPR047109">
    <property type="entry name" value="CAD-like"/>
</dbReference>
<dbReference type="EC" id="1.1.1.2" evidence="7"/>
<evidence type="ECO:0000313" key="11">
    <source>
        <dbReference type="Proteomes" id="UP000004358"/>
    </source>
</evidence>
<dbReference type="InterPro" id="IPR011032">
    <property type="entry name" value="GroES-like_sf"/>
</dbReference>
<dbReference type="SUPFAM" id="SSF51735">
    <property type="entry name" value="NAD(P)-binding Rossmann-fold domains"/>
    <property type="match status" value="1"/>
</dbReference>
<evidence type="ECO:0000256" key="3">
    <source>
        <dbReference type="ARBA" id="ARBA00022723"/>
    </source>
</evidence>
<feature type="domain" description="Enoyl reductase (ER)" evidence="9">
    <location>
        <begin position="10"/>
        <end position="334"/>
    </location>
</feature>
<comment type="similarity">
    <text evidence="2 8">Belongs to the zinc-containing alcohol dehydrogenase family.</text>
</comment>
<dbReference type="InterPro" id="IPR020843">
    <property type="entry name" value="ER"/>
</dbReference>
<dbReference type="SMART" id="SM00829">
    <property type="entry name" value="PKS_ER"/>
    <property type="match status" value="1"/>
</dbReference>
<dbReference type="PROSITE" id="PS00065">
    <property type="entry name" value="D_2_HYDROXYACID_DH_1"/>
    <property type="match status" value="1"/>
</dbReference>
<dbReference type="PROSITE" id="PS00059">
    <property type="entry name" value="ADH_ZINC"/>
    <property type="match status" value="1"/>
</dbReference>
<dbReference type="FunFam" id="3.40.50.720:FF:000022">
    <property type="entry name" value="Cinnamyl alcohol dehydrogenase"/>
    <property type="match status" value="1"/>
</dbReference>
<evidence type="ECO:0000256" key="4">
    <source>
        <dbReference type="ARBA" id="ARBA00022833"/>
    </source>
</evidence>
<dbReference type="InterPro" id="IPR029752">
    <property type="entry name" value="D-isomer_DH_CS1"/>
</dbReference>
<dbReference type="STRING" id="314230.DSM3645_08987"/>
<dbReference type="Proteomes" id="UP000004358">
    <property type="component" value="Unassembled WGS sequence"/>
</dbReference>
<accession>A3ZL88</accession>
<evidence type="ECO:0000256" key="1">
    <source>
        <dbReference type="ARBA" id="ARBA00001947"/>
    </source>
</evidence>